<feature type="region of interest" description="Disordered" evidence="7">
    <location>
        <begin position="148"/>
        <end position="168"/>
    </location>
</feature>
<keyword evidence="3" id="KW-1003">Cell membrane</keyword>
<comment type="caution">
    <text evidence="9">The sequence shown here is derived from an EMBL/GenBank/DDBJ whole genome shotgun (WGS) entry which is preliminary data.</text>
</comment>
<evidence type="ECO:0000256" key="3">
    <source>
        <dbReference type="ARBA" id="ARBA00022475"/>
    </source>
</evidence>
<evidence type="ECO:0000256" key="7">
    <source>
        <dbReference type="SAM" id="MobiDB-lite"/>
    </source>
</evidence>
<accession>A0A543AMD9</accession>
<gene>
    <name evidence="9" type="ORF">FB556_0138</name>
</gene>
<feature type="transmembrane region" description="Helical" evidence="8">
    <location>
        <begin position="30"/>
        <end position="54"/>
    </location>
</feature>
<dbReference type="GO" id="GO:0005886">
    <property type="term" value="C:plasma membrane"/>
    <property type="evidence" value="ECO:0007669"/>
    <property type="project" value="UniProtKB-SubCell"/>
</dbReference>
<dbReference type="Proteomes" id="UP000319746">
    <property type="component" value="Unassembled WGS sequence"/>
</dbReference>
<comment type="similarity">
    <text evidence="2">Belongs to the CPA3 antiporters (TC 2.A.63) subunit C family.</text>
</comment>
<name>A0A543AMD9_9MICC</name>
<organism evidence="9 10">
    <name type="scientific">Enteractinococcus coprophilus</name>
    <dbReference type="NCBI Taxonomy" id="1027633"/>
    <lineage>
        <taxon>Bacteria</taxon>
        <taxon>Bacillati</taxon>
        <taxon>Actinomycetota</taxon>
        <taxon>Actinomycetes</taxon>
        <taxon>Micrococcales</taxon>
        <taxon>Micrococcaceae</taxon>
    </lineage>
</organism>
<reference evidence="9 10" key="1">
    <citation type="submission" date="2019-06" db="EMBL/GenBank/DDBJ databases">
        <title>Sequencing the genomes of 1000 actinobacteria strains.</title>
        <authorList>
            <person name="Klenk H.-P."/>
        </authorList>
    </citation>
    <scope>NUCLEOTIDE SEQUENCE [LARGE SCALE GENOMIC DNA]</scope>
    <source>
        <strain evidence="9 10">DSM 24083</strain>
    </source>
</reference>
<protein>
    <submittedName>
        <fullName evidence="9">Multisubunit sodium/proton antiporter MrpC subunit</fullName>
    </submittedName>
</protein>
<dbReference type="Pfam" id="PF00420">
    <property type="entry name" value="Oxidored_q2"/>
    <property type="match status" value="1"/>
</dbReference>
<evidence type="ECO:0000256" key="6">
    <source>
        <dbReference type="ARBA" id="ARBA00023136"/>
    </source>
</evidence>
<dbReference type="NCBIfam" id="NF005929">
    <property type="entry name" value="PRK07946.1"/>
    <property type="match status" value="1"/>
</dbReference>
<evidence type="ECO:0000313" key="10">
    <source>
        <dbReference type="Proteomes" id="UP000319746"/>
    </source>
</evidence>
<dbReference type="InterPro" id="IPR050601">
    <property type="entry name" value="CPA3_antiporter_subunitC"/>
</dbReference>
<keyword evidence="5 8" id="KW-1133">Transmembrane helix</keyword>
<evidence type="ECO:0000256" key="2">
    <source>
        <dbReference type="ARBA" id="ARBA00010388"/>
    </source>
</evidence>
<dbReference type="InterPro" id="IPR039428">
    <property type="entry name" value="NUOK/Mnh_C1-like"/>
</dbReference>
<dbReference type="OrthoDB" id="9799219at2"/>
<dbReference type="EMBL" id="VFOU01000001">
    <property type="protein sequence ID" value="TQL73696.1"/>
    <property type="molecule type" value="Genomic_DNA"/>
</dbReference>
<dbReference type="AlphaFoldDB" id="A0A543AMD9"/>
<feature type="transmembrane region" description="Helical" evidence="8">
    <location>
        <begin position="74"/>
        <end position="95"/>
    </location>
</feature>
<keyword evidence="4 8" id="KW-0812">Transmembrane</keyword>
<evidence type="ECO:0000256" key="4">
    <source>
        <dbReference type="ARBA" id="ARBA00022692"/>
    </source>
</evidence>
<sequence length="168" mass="18869">MTIDAILLIMMGVMFAAAIYLLLDRTLTRIMFGLMMFTNAANLLIIIMAGPAGLPPIFRDDIAADEYLDPLPQALTLTSIVISFAVTAFILALIYRSWVLARRDEVQVDIEDIQVAEQPTYDAEDDALIADEASEFLEDHEDPNIYYEYTTETNPNVDSAEPKEGDRW</sequence>
<proteinExistence type="inferred from homology"/>
<evidence type="ECO:0000313" key="9">
    <source>
        <dbReference type="EMBL" id="TQL73696.1"/>
    </source>
</evidence>
<dbReference type="Gene3D" id="1.10.287.3510">
    <property type="match status" value="1"/>
</dbReference>
<feature type="transmembrane region" description="Helical" evidence="8">
    <location>
        <begin position="6"/>
        <end position="23"/>
    </location>
</feature>
<dbReference type="RefSeq" id="WP_141863815.1">
    <property type="nucleotide sequence ID" value="NZ_BAABAN010000017.1"/>
</dbReference>
<keyword evidence="10" id="KW-1185">Reference proteome</keyword>
<dbReference type="PANTHER" id="PTHR34583:SF2">
    <property type="entry name" value="ANTIPORTER SUBUNIT MNHC2-RELATED"/>
    <property type="match status" value="1"/>
</dbReference>
<keyword evidence="6 8" id="KW-0472">Membrane</keyword>
<comment type="subcellular location">
    <subcellularLocation>
        <location evidence="1">Cell membrane</location>
        <topology evidence="1">Multi-pass membrane protein</topology>
    </subcellularLocation>
</comment>
<evidence type="ECO:0000256" key="1">
    <source>
        <dbReference type="ARBA" id="ARBA00004651"/>
    </source>
</evidence>
<evidence type="ECO:0000256" key="5">
    <source>
        <dbReference type="ARBA" id="ARBA00022989"/>
    </source>
</evidence>
<evidence type="ECO:0000256" key="8">
    <source>
        <dbReference type="SAM" id="Phobius"/>
    </source>
</evidence>
<dbReference type="PANTHER" id="PTHR34583">
    <property type="entry name" value="ANTIPORTER SUBUNIT MNHC2-RELATED"/>
    <property type="match status" value="1"/>
</dbReference>